<dbReference type="PANTHER" id="PTHR40455">
    <property type="entry name" value="ANTITOXIN HIGA"/>
    <property type="match status" value="1"/>
</dbReference>
<reference evidence="2 3" key="1">
    <citation type="submission" date="2021-08" db="EMBL/GenBank/DDBJ databases">
        <authorList>
            <person name="Peeters C."/>
        </authorList>
    </citation>
    <scope>NUCLEOTIDE SEQUENCE [LARGE SCALE GENOMIC DNA]</scope>
    <source>
        <strain evidence="2 3">LMG 32289</strain>
    </source>
</reference>
<accession>A0ABM8Y2C3</accession>
<dbReference type="CDD" id="cd00093">
    <property type="entry name" value="HTH_XRE"/>
    <property type="match status" value="1"/>
</dbReference>
<name>A0ABM8Y2C3_9BURK</name>
<organism evidence="2 3">
    <name type="scientific">Cupriavidus pampae</name>
    <dbReference type="NCBI Taxonomy" id="659251"/>
    <lineage>
        <taxon>Bacteria</taxon>
        <taxon>Pseudomonadati</taxon>
        <taxon>Pseudomonadota</taxon>
        <taxon>Betaproteobacteria</taxon>
        <taxon>Burkholderiales</taxon>
        <taxon>Burkholderiaceae</taxon>
        <taxon>Cupriavidus</taxon>
    </lineage>
</organism>
<dbReference type="SMART" id="SM00530">
    <property type="entry name" value="HTH_XRE"/>
    <property type="match status" value="1"/>
</dbReference>
<protein>
    <recommendedName>
        <fullName evidence="1">HTH cro/C1-type domain-containing protein</fullName>
    </recommendedName>
</protein>
<gene>
    <name evidence="2" type="ORF">LMG32289_06684</name>
</gene>
<dbReference type="Proteomes" id="UP000706525">
    <property type="component" value="Unassembled WGS sequence"/>
</dbReference>
<evidence type="ECO:0000259" key="1">
    <source>
        <dbReference type="PROSITE" id="PS50943"/>
    </source>
</evidence>
<dbReference type="Gene3D" id="1.10.260.40">
    <property type="entry name" value="lambda repressor-like DNA-binding domains"/>
    <property type="match status" value="1"/>
</dbReference>
<proteinExistence type="predicted"/>
<dbReference type="InterPro" id="IPR010982">
    <property type="entry name" value="Lambda_DNA-bd_dom_sf"/>
</dbReference>
<dbReference type="Pfam" id="PF01381">
    <property type="entry name" value="HTH_3"/>
    <property type="match status" value="1"/>
</dbReference>
<sequence length="149" mass="16014">METLNFDASDVREMTWHLSALMTKVPLHAIANERQYDIAVSVLNGLLDAGGADENHALAPLVDIIGGLIGDYEDANHDLPGATPAAVLRELMNQSELRQGDLADIIGSQGVVSEILSGKRELNARQIALLSKRFHVSPAVFFAEVAEAV</sequence>
<dbReference type="SUPFAM" id="SSF47413">
    <property type="entry name" value="lambda repressor-like DNA-binding domains"/>
    <property type="match status" value="1"/>
</dbReference>
<dbReference type="InterPro" id="IPR001387">
    <property type="entry name" value="Cro/C1-type_HTH"/>
</dbReference>
<evidence type="ECO:0000313" key="2">
    <source>
        <dbReference type="EMBL" id="CAG9186899.1"/>
    </source>
</evidence>
<comment type="caution">
    <text evidence="2">The sequence shown here is derived from an EMBL/GenBank/DDBJ whole genome shotgun (WGS) entry which is preliminary data.</text>
</comment>
<dbReference type="RefSeq" id="WP_223995845.1">
    <property type="nucleotide sequence ID" value="NZ_CAJZAG010000021.1"/>
</dbReference>
<dbReference type="EMBL" id="CAJZAG010000021">
    <property type="protein sequence ID" value="CAG9186899.1"/>
    <property type="molecule type" value="Genomic_DNA"/>
</dbReference>
<dbReference type="InterPro" id="IPR039060">
    <property type="entry name" value="Antitox_HigA"/>
</dbReference>
<keyword evidence="3" id="KW-1185">Reference proteome</keyword>
<evidence type="ECO:0000313" key="3">
    <source>
        <dbReference type="Proteomes" id="UP000706525"/>
    </source>
</evidence>
<dbReference type="PANTHER" id="PTHR40455:SF1">
    <property type="entry name" value="ANTITOXIN HIGA"/>
    <property type="match status" value="1"/>
</dbReference>
<feature type="domain" description="HTH cro/C1-type" evidence="1">
    <location>
        <begin position="88"/>
        <end position="141"/>
    </location>
</feature>
<dbReference type="PROSITE" id="PS50943">
    <property type="entry name" value="HTH_CROC1"/>
    <property type="match status" value="1"/>
</dbReference>